<keyword evidence="7 8" id="KW-0472">Membrane</keyword>
<dbReference type="PROSITE" id="PS50928">
    <property type="entry name" value="ABC_TM1"/>
    <property type="match status" value="2"/>
</dbReference>
<evidence type="ECO:0000256" key="9">
    <source>
        <dbReference type="SAM" id="MobiDB-lite"/>
    </source>
</evidence>
<feature type="transmembrane region" description="Helical" evidence="8">
    <location>
        <begin position="394"/>
        <end position="415"/>
    </location>
</feature>
<name>A0A4R4RWY1_9ACTN</name>
<feature type="transmembrane region" description="Helical" evidence="8">
    <location>
        <begin position="71"/>
        <end position="95"/>
    </location>
</feature>
<keyword evidence="3" id="KW-1003">Cell membrane</keyword>
<feature type="transmembrane region" description="Helical" evidence="8">
    <location>
        <begin position="286"/>
        <end position="311"/>
    </location>
</feature>
<keyword evidence="2 8" id="KW-0813">Transport</keyword>
<feature type="region of interest" description="Disordered" evidence="9">
    <location>
        <begin position="1"/>
        <end position="22"/>
    </location>
</feature>
<dbReference type="Pfam" id="PF00528">
    <property type="entry name" value="BPD_transp_1"/>
    <property type="match status" value="2"/>
</dbReference>
<keyword evidence="6 8" id="KW-1133">Transmembrane helix</keyword>
<keyword evidence="4" id="KW-0997">Cell inner membrane</keyword>
<feature type="transmembrane region" description="Helical" evidence="8">
    <location>
        <begin position="500"/>
        <end position="520"/>
    </location>
</feature>
<dbReference type="SUPFAM" id="SSF161098">
    <property type="entry name" value="MetI-like"/>
    <property type="match status" value="2"/>
</dbReference>
<evidence type="ECO:0000256" key="5">
    <source>
        <dbReference type="ARBA" id="ARBA00022692"/>
    </source>
</evidence>
<comment type="caution">
    <text evidence="11">The sequence shown here is derived from an EMBL/GenBank/DDBJ whole genome shotgun (WGS) entry which is preliminary data.</text>
</comment>
<evidence type="ECO:0000256" key="2">
    <source>
        <dbReference type="ARBA" id="ARBA00022448"/>
    </source>
</evidence>
<feature type="transmembrane region" description="Helical" evidence="8">
    <location>
        <begin position="192"/>
        <end position="212"/>
    </location>
</feature>
<keyword evidence="5 8" id="KW-0812">Transmembrane</keyword>
<evidence type="ECO:0000256" key="8">
    <source>
        <dbReference type="RuleBase" id="RU363032"/>
    </source>
</evidence>
<feature type="compositionally biased region" description="Polar residues" evidence="9">
    <location>
        <begin position="1"/>
        <end position="11"/>
    </location>
</feature>
<dbReference type="RefSeq" id="WP_131980219.1">
    <property type="nucleotide sequence ID" value="NZ_SMKL01000009.1"/>
</dbReference>
<dbReference type="EMBL" id="SMKL01000009">
    <property type="protein sequence ID" value="TDC53402.1"/>
    <property type="molecule type" value="Genomic_DNA"/>
</dbReference>
<dbReference type="GO" id="GO:0055085">
    <property type="term" value="P:transmembrane transport"/>
    <property type="evidence" value="ECO:0007669"/>
    <property type="project" value="InterPro"/>
</dbReference>
<feature type="transmembrane region" description="Helical" evidence="8">
    <location>
        <begin position="107"/>
        <end position="128"/>
    </location>
</feature>
<evidence type="ECO:0000256" key="7">
    <source>
        <dbReference type="ARBA" id="ARBA00023136"/>
    </source>
</evidence>
<feature type="transmembrane region" description="Helical" evidence="8">
    <location>
        <begin position="27"/>
        <end position="51"/>
    </location>
</feature>
<organism evidence="11 12">
    <name type="scientific">Jiangella ureilytica</name>
    <dbReference type="NCBI Taxonomy" id="2530374"/>
    <lineage>
        <taxon>Bacteria</taxon>
        <taxon>Bacillati</taxon>
        <taxon>Actinomycetota</taxon>
        <taxon>Actinomycetes</taxon>
        <taxon>Jiangellales</taxon>
        <taxon>Jiangellaceae</taxon>
        <taxon>Jiangella</taxon>
    </lineage>
</organism>
<proteinExistence type="inferred from homology"/>
<evidence type="ECO:0000313" key="12">
    <source>
        <dbReference type="Proteomes" id="UP000295621"/>
    </source>
</evidence>
<evidence type="ECO:0000313" key="11">
    <source>
        <dbReference type="EMBL" id="TDC53402.1"/>
    </source>
</evidence>
<dbReference type="PANTHER" id="PTHR43357:SF3">
    <property type="entry name" value="FE(3+)-TRANSPORT SYSTEM PERMEASE PROTEIN FBPB 2"/>
    <property type="match status" value="1"/>
</dbReference>
<dbReference type="Proteomes" id="UP000295621">
    <property type="component" value="Unassembled WGS sequence"/>
</dbReference>
<feature type="transmembrane region" description="Helical" evidence="8">
    <location>
        <begin position="134"/>
        <end position="154"/>
    </location>
</feature>
<comment type="similarity">
    <text evidence="8">Belongs to the binding-protein-dependent transport system permease family.</text>
</comment>
<dbReference type="GO" id="GO:0005886">
    <property type="term" value="C:plasma membrane"/>
    <property type="evidence" value="ECO:0007669"/>
    <property type="project" value="UniProtKB-SubCell"/>
</dbReference>
<feature type="transmembrane region" description="Helical" evidence="8">
    <location>
        <begin position="446"/>
        <end position="467"/>
    </location>
</feature>
<evidence type="ECO:0000256" key="3">
    <source>
        <dbReference type="ARBA" id="ARBA00022475"/>
    </source>
</evidence>
<dbReference type="InterPro" id="IPR000515">
    <property type="entry name" value="MetI-like"/>
</dbReference>
<evidence type="ECO:0000256" key="4">
    <source>
        <dbReference type="ARBA" id="ARBA00022519"/>
    </source>
</evidence>
<reference evidence="11 12" key="1">
    <citation type="submission" date="2019-02" db="EMBL/GenBank/DDBJ databases">
        <title>Draft genome sequences of novel Actinobacteria.</title>
        <authorList>
            <person name="Sahin N."/>
            <person name="Ay H."/>
            <person name="Saygin H."/>
        </authorList>
    </citation>
    <scope>NUCLEOTIDE SEQUENCE [LARGE SCALE GENOMIC DNA]</scope>
    <source>
        <strain evidence="11 12">KC603</strain>
    </source>
</reference>
<feature type="transmembrane region" description="Helical" evidence="8">
    <location>
        <begin position="232"/>
        <end position="254"/>
    </location>
</feature>
<feature type="transmembrane region" description="Helical" evidence="8">
    <location>
        <begin position="366"/>
        <end position="388"/>
    </location>
</feature>
<evidence type="ECO:0000256" key="1">
    <source>
        <dbReference type="ARBA" id="ARBA00004429"/>
    </source>
</evidence>
<sequence>MAATDSLQTSRPGDAGAGADGGSRPPVALVVVAAVLAAVLLVPLGYVVSVVVDVGWGTLEPLIFRPRVGELLVNTVLLVVLGVPLTVLLGVGGAWLVERTTLPARRFWAVVLVAPLAIPAFVSSYGWASAVPSIHGLSGGLLVSVLAYYPLVYLPAMAAIRGLDPALEESARSLGLGSWAVFGRVVLPQLRLAVLGGGLIVALHLLAEYGAFAFIRFDTFTTAIVVQYQSTFAGPAAGALGVVLSALCLTLLVAEAGARGRARYARVGSGVARAAVPQRLGVLTPLVLLALTALGVAAVAVPLASVVRWLGRGGWGGAWSQPELPQALTQTVLLAGGGAVTAVLVALPLAWLTARHPGPLARLLEGTSYVAASLPAIIVALALVTVTLRILPGLYQTAFTVVLAYVMIFLPRAVVPLRSGIAQAPVALEEMARSLGYPPIVARLRVTLPLLVPSIAAGAALVGLGAANELTATLLLAPTGTRTLATQFWSQASAIDYPAAAPYALLLILLSVPAVALMFAQSRRRGAR</sequence>
<feature type="transmembrane region" description="Helical" evidence="8">
    <location>
        <begin position="331"/>
        <end position="354"/>
    </location>
</feature>
<feature type="domain" description="ABC transmembrane type-1" evidence="10">
    <location>
        <begin position="72"/>
        <end position="253"/>
    </location>
</feature>
<dbReference type="InterPro" id="IPR035906">
    <property type="entry name" value="MetI-like_sf"/>
</dbReference>
<evidence type="ECO:0000259" key="10">
    <source>
        <dbReference type="PROSITE" id="PS50928"/>
    </source>
</evidence>
<dbReference type="PANTHER" id="PTHR43357">
    <property type="entry name" value="INNER MEMBRANE ABC TRANSPORTER PERMEASE PROTEIN YDCV"/>
    <property type="match status" value="1"/>
</dbReference>
<feature type="domain" description="ABC transmembrane type-1" evidence="10">
    <location>
        <begin position="328"/>
        <end position="518"/>
    </location>
</feature>
<gene>
    <name evidence="11" type="ORF">E1212_05690</name>
</gene>
<keyword evidence="12" id="KW-1185">Reference proteome</keyword>
<dbReference type="AlphaFoldDB" id="A0A4R4RWY1"/>
<evidence type="ECO:0000256" key="6">
    <source>
        <dbReference type="ARBA" id="ARBA00022989"/>
    </source>
</evidence>
<dbReference type="CDD" id="cd06261">
    <property type="entry name" value="TM_PBP2"/>
    <property type="match status" value="2"/>
</dbReference>
<accession>A0A4R4RWY1</accession>
<comment type="subcellular location">
    <subcellularLocation>
        <location evidence="1">Cell inner membrane</location>
        <topology evidence="1">Multi-pass membrane protein</topology>
    </subcellularLocation>
    <subcellularLocation>
        <location evidence="8">Cell membrane</location>
        <topology evidence="8">Multi-pass membrane protein</topology>
    </subcellularLocation>
</comment>
<protein>
    <submittedName>
        <fullName evidence="11">Iron ABC transporter permease</fullName>
    </submittedName>
</protein>
<dbReference type="OrthoDB" id="5100908at2"/>
<dbReference type="Gene3D" id="1.10.3720.10">
    <property type="entry name" value="MetI-like"/>
    <property type="match status" value="2"/>
</dbReference>